<evidence type="ECO:0000259" key="1">
    <source>
        <dbReference type="Pfam" id="PF12973"/>
    </source>
</evidence>
<keyword evidence="2" id="KW-0223">Dioxygenase</keyword>
<dbReference type="InterPro" id="IPR011051">
    <property type="entry name" value="RmlC_Cupin_sf"/>
</dbReference>
<proteinExistence type="predicted"/>
<reference evidence="3" key="1">
    <citation type="journal article" date="2019" name="Int. J. Syst. Evol. Microbiol.">
        <title>The Global Catalogue of Microorganisms (GCM) 10K type strain sequencing project: providing services to taxonomists for standard genome sequencing and annotation.</title>
        <authorList>
            <consortium name="The Broad Institute Genomics Platform"/>
            <consortium name="The Broad Institute Genome Sequencing Center for Infectious Disease"/>
            <person name="Wu L."/>
            <person name="Ma J."/>
        </authorList>
    </citation>
    <scope>NUCLEOTIDE SEQUENCE [LARGE SCALE GENOMIC DNA]</scope>
    <source>
        <strain evidence="3">CGMCC 1.18575</strain>
    </source>
</reference>
<dbReference type="RefSeq" id="WP_378131909.1">
    <property type="nucleotide sequence ID" value="NZ_JBHSMI010000018.1"/>
</dbReference>
<dbReference type="Gene3D" id="2.60.120.10">
    <property type="entry name" value="Jelly Rolls"/>
    <property type="match status" value="1"/>
</dbReference>
<accession>A0ABW0HSW0</accession>
<dbReference type="Proteomes" id="UP001596113">
    <property type="component" value="Unassembled WGS sequence"/>
</dbReference>
<feature type="domain" description="ChrR-like cupin" evidence="1">
    <location>
        <begin position="43"/>
        <end position="143"/>
    </location>
</feature>
<dbReference type="Pfam" id="PF12973">
    <property type="entry name" value="Cupin_7"/>
    <property type="match status" value="1"/>
</dbReference>
<sequence length="186" mass="21880">MNTFTLYAIPARANTKTLKVIILNNLIQDSIVQFAEQFQLPERVFHIDDLPWVPFDDGTCHFKPLRFDLNTGTWIYLFKIQRNKILNRHRHTGGSVIGYNIQGKWRYEGRDWIAKPGSFIFEPPGDIHSLITEDEEVITLFILGGCLQYFDEDNQIVGQDDIYTVLKKYKDYCNEHEIEFIEELVY</sequence>
<comment type="caution">
    <text evidence="2">The sequence shown here is derived from an EMBL/GenBank/DDBJ whole genome shotgun (WGS) entry which is preliminary data.</text>
</comment>
<keyword evidence="3" id="KW-1185">Reference proteome</keyword>
<protein>
    <submittedName>
        <fullName evidence="2">2,4'-dihydroxyacetophenone dioxygenase family protein</fullName>
    </submittedName>
</protein>
<dbReference type="SUPFAM" id="SSF51182">
    <property type="entry name" value="RmlC-like cupins"/>
    <property type="match status" value="1"/>
</dbReference>
<keyword evidence="2" id="KW-0560">Oxidoreductase</keyword>
<dbReference type="InterPro" id="IPR025979">
    <property type="entry name" value="ChrR-like_cupin_dom"/>
</dbReference>
<dbReference type="GO" id="GO:0051213">
    <property type="term" value="F:dioxygenase activity"/>
    <property type="evidence" value="ECO:0007669"/>
    <property type="project" value="UniProtKB-KW"/>
</dbReference>
<dbReference type="CDD" id="cd20302">
    <property type="entry name" value="cupin_DAD"/>
    <property type="match status" value="1"/>
</dbReference>
<dbReference type="InterPro" id="IPR014710">
    <property type="entry name" value="RmlC-like_jellyroll"/>
</dbReference>
<name>A0ABW0HSW0_9BACL</name>
<gene>
    <name evidence="2" type="ORF">ACFPOF_09470</name>
</gene>
<evidence type="ECO:0000313" key="2">
    <source>
        <dbReference type="EMBL" id="MFC5402972.1"/>
    </source>
</evidence>
<evidence type="ECO:0000313" key="3">
    <source>
        <dbReference type="Proteomes" id="UP001596113"/>
    </source>
</evidence>
<dbReference type="EMBL" id="JBHSMI010000018">
    <property type="protein sequence ID" value="MFC5402972.1"/>
    <property type="molecule type" value="Genomic_DNA"/>
</dbReference>
<organism evidence="2 3">
    <name type="scientific">Cohnella soli</name>
    <dbReference type="NCBI Taxonomy" id="425005"/>
    <lineage>
        <taxon>Bacteria</taxon>
        <taxon>Bacillati</taxon>
        <taxon>Bacillota</taxon>
        <taxon>Bacilli</taxon>
        <taxon>Bacillales</taxon>
        <taxon>Paenibacillaceae</taxon>
        <taxon>Cohnella</taxon>
    </lineage>
</organism>